<dbReference type="InterPro" id="IPR031315">
    <property type="entry name" value="LNS2/PITP"/>
</dbReference>
<name>A0AAW2Z660_9EUKA</name>
<dbReference type="Pfam" id="PF04571">
    <property type="entry name" value="Lipin_N"/>
    <property type="match status" value="1"/>
</dbReference>
<evidence type="ECO:0000313" key="3">
    <source>
        <dbReference type="EMBL" id="KAL0484722.1"/>
    </source>
</evidence>
<reference evidence="3 4" key="1">
    <citation type="submission" date="2024-03" db="EMBL/GenBank/DDBJ databases">
        <title>The Acrasis kona genome and developmental transcriptomes reveal deep origins of eukaryotic multicellular pathways.</title>
        <authorList>
            <person name="Sheikh S."/>
            <person name="Fu C.-J."/>
            <person name="Brown M.W."/>
            <person name="Baldauf S.L."/>
        </authorList>
    </citation>
    <scope>NUCLEOTIDE SEQUENCE [LARGE SCALE GENOMIC DNA]</scope>
    <source>
        <strain evidence="3 4">ATCC MYA-3509</strain>
    </source>
</reference>
<dbReference type="Gene3D" id="3.40.50.1000">
    <property type="entry name" value="HAD superfamily/HAD-like"/>
    <property type="match status" value="1"/>
</dbReference>
<feature type="domain" description="LNS2/PITP" evidence="2">
    <location>
        <begin position="146"/>
        <end position="311"/>
    </location>
</feature>
<dbReference type="Proteomes" id="UP001431209">
    <property type="component" value="Unassembled WGS sequence"/>
</dbReference>
<comment type="similarity">
    <text evidence="1">Belongs to the lipin family.</text>
</comment>
<dbReference type="InterPro" id="IPR026058">
    <property type="entry name" value="LIPIN"/>
</dbReference>
<proteinExistence type="inferred from homology"/>
<dbReference type="SUPFAM" id="SSF56784">
    <property type="entry name" value="HAD-like"/>
    <property type="match status" value="1"/>
</dbReference>
<dbReference type="SMART" id="SM00775">
    <property type="entry name" value="LNS2"/>
    <property type="match status" value="1"/>
</dbReference>
<dbReference type="Pfam" id="PF08235">
    <property type="entry name" value="LNS2"/>
    <property type="match status" value="1"/>
</dbReference>
<dbReference type="InterPro" id="IPR013209">
    <property type="entry name" value="LNS2"/>
</dbReference>
<sequence>MSSVDIIAIKHYDGTIRTSPFYVRFRRRVLKKSQIKIQINGDATDIENFCIDAGDKHARFVWDNKLIHWEGEFWPVYQTWELQAEASMTNEKKREYYTSMMDRLLPRTETIKKLNLKEGVNVVNFILGEGRVATSRIYFWSCDQRIVVSDVDGTITGKGENFSRFSKFYTNHFYVKRIRPSIIELYKSIEDNGYKVIYVTGRPVRQYAVIKKLLLDIRQEDDENNTMPEGPIFTTPYKFYISRAFKVRCGRPDQFKTSMLTRIKMLYPEHINEPIVAGFGNTSTDIMSYKKSGVNPSMCFFVNKDHSVASDRKNFKNYAHIKEAVHEMFPKHDR</sequence>
<dbReference type="InterPro" id="IPR023214">
    <property type="entry name" value="HAD_sf"/>
</dbReference>
<dbReference type="PANTHER" id="PTHR12181">
    <property type="entry name" value="LIPIN"/>
    <property type="match status" value="1"/>
</dbReference>
<evidence type="ECO:0000259" key="2">
    <source>
        <dbReference type="SMART" id="SM00775"/>
    </source>
</evidence>
<evidence type="ECO:0000256" key="1">
    <source>
        <dbReference type="ARBA" id="ARBA00005476"/>
    </source>
</evidence>
<accession>A0AAW2Z660</accession>
<dbReference type="EMBL" id="JAOPGA020001067">
    <property type="protein sequence ID" value="KAL0484722.1"/>
    <property type="molecule type" value="Genomic_DNA"/>
</dbReference>
<comment type="caution">
    <text evidence="3">The sequence shown here is derived from an EMBL/GenBank/DDBJ whole genome shotgun (WGS) entry which is preliminary data.</text>
</comment>
<dbReference type="AlphaFoldDB" id="A0AAW2Z660"/>
<dbReference type="PANTHER" id="PTHR12181:SF12">
    <property type="entry name" value="PHOSPHATIDATE PHOSPHATASE"/>
    <property type="match status" value="1"/>
</dbReference>
<dbReference type="GO" id="GO:0008195">
    <property type="term" value="F:phosphatidate phosphatase activity"/>
    <property type="evidence" value="ECO:0007669"/>
    <property type="project" value="TreeGrafter"/>
</dbReference>
<dbReference type="InterPro" id="IPR007651">
    <property type="entry name" value="Lipin_N"/>
</dbReference>
<keyword evidence="4" id="KW-1185">Reference proteome</keyword>
<evidence type="ECO:0000313" key="4">
    <source>
        <dbReference type="Proteomes" id="UP001431209"/>
    </source>
</evidence>
<dbReference type="InterPro" id="IPR036412">
    <property type="entry name" value="HAD-like_sf"/>
</dbReference>
<organism evidence="3 4">
    <name type="scientific">Acrasis kona</name>
    <dbReference type="NCBI Taxonomy" id="1008807"/>
    <lineage>
        <taxon>Eukaryota</taxon>
        <taxon>Discoba</taxon>
        <taxon>Heterolobosea</taxon>
        <taxon>Tetramitia</taxon>
        <taxon>Eutetramitia</taxon>
        <taxon>Acrasidae</taxon>
        <taxon>Acrasis</taxon>
    </lineage>
</organism>
<gene>
    <name evidence="3" type="ORF">AKO1_011653</name>
</gene>
<protein>
    <submittedName>
        <fullName evidence="3">Phosphatidate phosphatase PAH2</fullName>
    </submittedName>
</protein>